<comment type="caution">
    <text evidence="1">The sequence shown here is derived from an EMBL/GenBank/DDBJ whole genome shotgun (WGS) entry which is preliminary data.</text>
</comment>
<dbReference type="AlphaFoldDB" id="A0A0P9RX24"/>
<dbReference type="Proteomes" id="UP000050557">
    <property type="component" value="Unassembled WGS sequence"/>
</dbReference>
<gene>
    <name evidence="1" type="ORF">ALO68_101914</name>
</gene>
<reference evidence="1 2" key="1">
    <citation type="submission" date="2015-09" db="EMBL/GenBank/DDBJ databases">
        <title>Genome announcement of multiple Pseudomonas syringae strains.</title>
        <authorList>
            <person name="Thakur S."/>
            <person name="Wang P.W."/>
            <person name="Gong Y."/>
            <person name="Weir B.S."/>
            <person name="Guttman D.S."/>
        </authorList>
    </citation>
    <scope>NUCLEOTIDE SEQUENCE [LARGE SCALE GENOMIC DNA]</scope>
    <source>
        <strain evidence="1 2">ICMP4531</strain>
    </source>
</reference>
<sequence>MHLMDSRKMDEYKLKVEDLVGQPIDKSAYETATMRREPWYQAGSGDKLSQFAVCPACDNPIQLVGLYHLPANVSGPYGKHTTSGIKGIASLDTEARDHCPNFKPRQHQKTDRKTKFDGVPRRIVKILIEQFDRVVYILERQTQVQLSDKALRGMLERYKGEQGYLYTGATLRNVPWIFAYMSDATPLFAQRVNGNTELTNAIRTQVPAANVDAKGRLGAALLPAGKGAFIDLKMSFIQHRIVKESEASGLKESMVLVVSHSQKGVLKDVFKQELPFETRWFDNLIQMPDDDPRRRMEKVDLAKEVLGDLL</sequence>
<protein>
    <submittedName>
        <fullName evidence="1">Uncharacterized protein</fullName>
    </submittedName>
</protein>
<organism evidence="1 2">
    <name type="scientific">Pseudomonas syringae pv. helianthi</name>
    <dbReference type="NCBI Taxonomy" id="251654"/>
    <lineage>
        <taxon>Bacteria</taxon>
        <taxon>Pseudomonadati</taxon>
        <taxon>Pseudomonadota</taxon>
        <taxon>Gammaproteobacteria</taxon>
        <taxon>Pseudomonadales</taxon>
        <taxon>Pseudomonadaceae</taxon>
        <taxon>Pseudomonas</taxon>
    </lineage>
</organism>
<dbReference type="PATRIC" id="fig|251654.3.peg.5828"/>
<evidence type="ECO:0000313" key="2">
    <source>
        <dbReference type="Proteomes" id="UP000050557"/>
    </source>
</evidence>
<accession>A0A0P9RX24</accession>
<name>A0A0P9RX24_9PSED</name>
<proteinExistence type="predicted"/>
<dbReference type="EMBL" id="LJQM01000042">
    <property type="protein sequence ID" value="KPX48534.1"/>
    <property type="molecule type" value="Genomic_DNA"/>
</dbReference>
<evidence type="ECO:0000313" key="1">
    <source>
        <dbReference type="EMBL" id="KPX48534.1"/>
    </source>
</evidence>